<evidence type="ECO:0000313" key="2">
    <source>
        <dbReference type="Proteomes" id="UP000681027"/>
    </source>
</evidence>
<sequence length="93" mass="10819">MILKKEQSYITEVLKQIKSKEAKKYVEAELRHHIQETKRTFIKSGLTEEEADEKATVQMGNPTKLGMELNQLHRPRIDWMMLTLLVVTFGMGT</sequence>
<dbReference type="Proteomes" id="UP000681027">
    <property type="component" value="Unassembled WGS sequence"/>
</dbReference>
<dbReference type="EMBL" id="JAGYPM010000004">
    <property type="protein sequence ID" value="MBS4192413.1"/>
    <property type="molecule type" value="Genomic_DNA"/>
</dbReference>
<keyword evidence="2" id="KW-1185">Reference proteome</keyword>
<comment type="caution">
    <text evidence="1">The sequence shown here is derived from an EMBL/GenBank/DDBJ whole genome shotgun (WGS) entry which is preliminary data.</text>
</comment>
<dbReference type="RefSeq" id="WP_213103818.1">
    <property type="nucleotide sequence ID" value="NZ_JAGYPM010000004.1"/>
</dbReference>
<dbReference type="InterPro" id="IPR047928">
    <property type="entry name" value="Perm_prefix_1"/>
</dbReference>
<accession>A0ABS5NYG2</accession>
<reference evidence="1 2" key="1">
    <citation type="submission" date="2021-05" db="EMBL/GenBank/DDBJ databases">
        <title>Novel Bacillus species.</title>
        <authorList>
            <person name="Liu G."/>
        </authorList>
    </citation>
    <scope>NUCLEOTIDE SEQUENCE [LARGE SCALE GENOMIC DNA]</scope>
    <source>
        <strain evidence="1 2">FJAT-49705</strain>
    </source>
</reference>
<proteinExistence type="predicted"/>
<protein>
    <submittedName>
        <fullName evidence="1">Uncharacterized protein</fullName>
    </submittedName>
</protein>
<evidence type="ECO:0000313" key="1">
    <source>
        <dbReference type="EMBL" id="MBS4192413.1"/>
    </source>
</evidence>
<gene>
    <name evidence="1" type="ORF">KHA94_19850</name>
</gene>
<dbReference type="NCBIfam" id="NF038403">
    <property type="entry name" value="perm_prefix_1"/>
    <property type="match status" value="1"/>
</dbReference>
<organism evidence="1 2">
    <name type="scientific">Cytobacillus citreus</name>
    <dbReference type="NCBI Taxonomy" id="2833586"/>
    <lineage>
        <taxon>Bacteria</taxon>
        <taxon>Bacillati</taxon>
        <taxon>Bacillota</taxon>
        <taxon>Bacilli</taxon>
        <taxon>Bacillales</taxon>
        <taxon>Bacillaceae</taxon>
        <taxon>Cytobacillus</taxon>
    </lineage>
</organism>
<name>A0ABS5NYG2_9BACI</name>